<feature type="signal peptide" evidence="3">
    <location>
        <begin position="1"/>
        <end position="29"/>
    </location>
</feature>
<gene>
    <name evidence="4" type="ORF">FHS27_006554</name>
</gene>
<keyword evidence="5" id="KW-1185">Reference proteome</keyword>
<dbReference type="Gene3D" id="2.60.120.260">
    <property type="entry name" value="Galactose-binding domain-like"/>
    <property type="match status" value="1"/>
</dbReference>
<dbReference type="Pfam" id="PF17132">
    <property type="entry name" value="Glyco_hydro_106"/>
    <property type="match status" value="1"/>
</dbReference>
<evidence type="ECO:0000256" key="1">
    <source>
        <dbReference type="ARBA" id="ARBA00022729"/>
    </source>
</evidence>
<dbReference type="SUPFAM" id="SSF49899">
    <property type="entry name" value="Concanavalin A-like lectins/glucanases"/>
    <property type="match status" value="1"/>
</dbReference>
<evidence type="ECO:0000313" key="4">
    <source>
        <dbReference type="EMBL" id="MBB3210706.1"/>
    </source>
</evidence>
<keyword evidence="1 3" id="KW-0732">Signal</keyword>
<evidence type="ECO:0000256" key="3">
    <source>
        <dbReference type="SAM" id="SignalP"/>
    </source>
</evidence>
<organism evidence="4 5">
    <name type="scientific">Aporhodopirellula rubra</name>
    <dbReference type="NCBI Taxonomy" id="980271"/>
    <lineage>
        <taxon>Bacteria</taxon>
        <taxon>Pseudomonadati</taxon>
        <taxon>Planctomycetota</taxon>
        <taxon>Planctomycetia</taxon>
        <taxon>Pirellulales</taxon>
        <taxon>Pirellulaceae</taxon>
        <taxon>Aporhodopirellula</taxon>
    </lineage>
</organism>
<protein>
    <submittedName>
        <fullName evidence="4">Uncharacterized protein</fullName>
    </submittedName>
</protein>
<dbReference type="GO" id="GO:0016787">
    <property type="term" value="F:hydrolase activity"/>
    <property type="evidence" value="ECO:0007669"/>
    <property type="project" value="UniProtKB-KW"/>
</dbReference>
<evidence type="ECO:0000256" key="2">
    <source>
        <dbReference type="ARBA" id="ARBA00022801"/>
    </source>
</evidence>
<dbReference type="SUPFAM" id="SSF49785">
    <property type="entry name" value="Galactose-binding domain-like"/>
    <property type="match status" value="1"/>
</dbReference>
<dbReference type="Proteomes" id="UP000536179">
    <property type="component" value="Unassembled WGS sequence"/>
</dbReference>
<dbReference type="InterPro" id="IPR008979">
    <property type="entry name" value="Galactose-bd-like_sf"/>
</dbReference>
<dbReference type="Pfam" id="PF13385">
    <property type="entry name" value="Laminin_G_3"/>
    <property type="match status" value="1"/>
</dbReference>
<dbReference type="EMBL" id="JACHXU010000053">
    <property type="protein sequence ID" value="MBB3210706.1"/>
    <property type="molecule type" value="Genomic_DNA"/>
</dbReference>
<proteinExistence type="predicted"/>
<accession>A0A7W5E5Q4</accession>
<dbReference type="Gene3D" id="2.60.120.200">
    <property type="match status" value="1"/>
</dbReference>
<sequence>MNSLLNRIATALAFLSLVIASPVVLPAYAADDLATGFQKPPDTSKPWCYWYWISDNISKDGITRDLEAMSRAGIGGALIGNIFLEDVVAGDVKVLSEAWWKLIEHAIREGGRTGVDIGMFNCPGWSQSGGPWIAPEQAMRYLVSSETRVEGPVRFEQKLTAPVDPFQEVVVIAFPAPSEDRDSLTLHLSEITFVPGVEAAQAAADGRVETAVEFPAGTDLAVEIDLNESLVARHLSLIPSDSSWAADCELLAEATKGEFRTVKSFRFDRSNMAVGVGPMPRGRVTVAFEPVKAKRFRLVFRGISGAASLAEIELSGAAKLQSHVEKQLGKMHPTPLPQWDTYRWPAQIPLDKLELAVSPTNTIDLSEKMDANGVLRWDVPPGDWVIMRTGMTTTGTQNSPASPEGQGLEVDKMSREAIEHHFDSFIGQILQRMPAEERTAFKYVVADSYEQGSQNWSDDFASKFQTKYGYDPVPWLPVLTGRVVGNVDRSDRFLWDLRRLVADSIAADYVGGLREKCHQNGLTLWLENYGHWGFPAEFLQYGGASDLVSGEFWTQGTLGSIECRAASSAVNTYGKPMVSAEAFTSSPSQFKTVPSDLKARGDWAFSEGINHFVLHVYVQQPWEDRKPGVNAWFGTEFNRHNTWFEKGSSWFDYVRRCCYLLQQGNRVADVAYFIGEDTPQMTGARNPELPVGYDFDYINAEVIIDSLSVKEGQLVLPHGTSYRVLVLPDQETMRPKVLKKIHNLIQAGATVIGRPPLRSPSMENYPQSDTELHQIEQAIWGTLANAKESGTHTVGEGRVIWGRNLNDVFDEMEITQDFLSETSLRYSHRTVGGQEIYFVANPESQPVETLARFRVGNRAPSLWWPTTGEIDRTAIYEQWGDVVSLPLRLPAYGSLFVVFGEHPASQRRIVSVLHDKKEVFDVRKTVSPFRNRTSQQKTAKDFTIATWVNPSVDISLVEEQDSGTSGLDAHRNEIVVPTHGHELGGDSHAGCGISVGRNGVCVFEHSANYLPATLRYKVPINDWTHVAIVYHDNQPHLYLNGEFVHAGLKSRYTVHPGNASVVFDGSHGSVDPIDGVLNAQQIRNLMQSTPYGHSQSRVHEMKLLMEDNLVEGLFWENGEYSFVEATGKVKTPIVSTVPSPIQIDGPWSVTFRSATGGSTKRVFDELLDWTKHTDDEVRYFSGTAIYQTTFTLASSDIERTLRLDLGKVGGLVTARLNGKDLGTRWIDPLYFDLRAVARSDANVLEIEVVNPWYNRLVGDAKLSPDKRRTFLMRSVVSGNDPLQSAGLLGPVRIHSAEMQSLE</sequence>
<keyword evidence="2" id="KW-0378">Hydrolase</keyword>
<comment type="caution">
    <text evidence="4">The sequence shown here is derived from an EMBL/GenBank/DDBJ whole genome shotgun (WGS) entry which is preliminary data.</text>
</comment>
<dbReference type="InterPro" id="IPR013320">
    <property type="entry name" value="ConA-like_dom_sf"/>
</dbReference>
<name>A0A7W5E5Q4_9BACT</name>
<dbReference type="PANTHER" id="PTHR43817:SF1">
    <property type="entry name" value="HYDROLASE, FAMILY 43, PUTATIVE (AFU_ORTHOLOGUE AFUA_3G01660)-RELATED"/>
    <property type="match status" value="1"/>
</dbReference>
<dbReference type="RefSeq" id="WP_184310191.1">
    <property type="nucleotide sequence ID" value="NZ_JACHXU010000053.1"/>
</dbReference>
<dbReference type="PANTHER" id="PTHR43817">
    <property type="entry name" value="GLYCOSYL HYDROLASE"/>
    <property type="match status" value="1"/>
</dbReference>
<dbReference type="NCBIfam" id="NF045579">
    <property type="entry name" value="rhamnoside_JR"/>
    <property type="match status" value="1"/>
</dbReference>
<feature type="chain" id="PRO_5031261704" evidence="3">
    <location>
        <begin position="30"/>
        <end position="1302"/>
    </location>
</feature>
<evidence type="ECO:0000313" key="5">
    <source>
        <dbReference type="Proteomes" id="UP000536179"/>
    </source>
</evidence>
<reference evidence="4 5" key="1">
    <citation type="submission" date="2020-08" db="EMBL/GenBank/DDBJ databases">
        <title>Genomic Encyclopedia of Type Strains, Phase III (KMG-III): the genomes of soil and plant-associated and newly described type strains.</title>
        <authorList>
            <person name="Whitman W."/>
        </authorList>
    </citation>
    <scope>NUCLEOTIDE SEQUENCE [LARGE SCALE GENOMIC DNA]</scope>
    <source>
        <strain evidence="4 5">CECT 8075</strain>
    </source>
</reference>